<feature type="non-terminal residue" evidence="1">
    <location>
        <position position="310"/>
    </location>
</feature>
<evidence type="ECO:0000313" key="2">
    <source>
        <dbReference type="Proteomes" id="UP000704712"/>
    </source>
</evidence>
<accession>A0A8S9U032</accession>
<proteinExistence type="predicted"/>
<dbReference type="AlphaFoldDB" id="A0A8S9U032"/>
<protein>
    <submittedName>
        <fullName evidence="1">Uncharacterized protein</fullName>
    </submittedName>
</protein>
<name>A0A8S9U032_PHYIN</name>
<dbReference type="InterPro" id="IPR052613">
    <property type="entry name" value="LicD_transferase"/>
</dbReference>
<dbReference type="PANTHER" id="PTHR13627:SF33">
    <property type="entry name" value="LICD FAMILY PROTEIN"/>
    <property type="match status" value="1"/>
</dbReference>
<sequence length="310" mass="35345">VTINGMPFDTVKDPHFFLTRVYGPRYMTLRPRRSSMSMNVSMNVSAKTKAMLKLFGHEVWRRNAKKLLKRSSTVRYVQLAYSSTSEGSQGDPANYIGTNRIGGFWTCCGDVCPPVYSRKYLLSEDSVCSPRTLSAGSIKYHSGHRFYSVLREMDPPPSPTFRGEHTSLCQDKRRFSMKYSYCLPISGRKDTPFCIAGDRTDLLNARSPKSICYTSVLHMLMVDVYEELKATGNTPMITLEDFDKKARLYDPNKSLTRNFAVPYVDLYKMKKMNDSLWDIQEFVGSNGRFLSGDKVEPFSQVTINGMQFDT</sequence>
<feature type="non-terminal residue" evidence="1">
    <location>
        <position position="1"/>
    </location>
</feature>
<evidence type="ECO:0000313" key="1">
    <source>
        <dbReference type="EMBL" id="KAF4133980.1"/>
    </source>
</evidence>
<gene>
    <name evidence="1" type="ORF">GN958_ATG16825</name>
</gene>
<dbReference type="PANTHER" id="PTHR13627">
    <property type="entry name" value="FUKUTIN RELATED PROTEIN"/>
    <property type="match status" value="1"/>
</dbReference>
<organism evidence="1 2">
    <name type="scientific">Phytophthora infestans</name>
    <name type="common">Potato late blight agent</name>
    <name type="synonym">Botrytis infestans</name>
    <dbReference type="NCBI Taxonomy" id="4787"/>
    <lineage>
        <taxon>Eukaryota</taxon>
        <taxon>Sar</taxon>
        <taxon>Stramenopiles</taxon>
        <taxon>Oomycota</taxon>
        <taxon>Peronosporomycetes</taxon>
        <taxon>Peronosporales</taxon>
        <taxon>Peronosporaceae</taxon>
        <taxon>Phytophthora</taxon>
    </lineage>
</organism>
<comment type="caution">
    <text evidence="1">The sequence shown here is derived from an EMBL/GenBank/DDBJ whole genome shotgun (WGS) entry which is preliminary data.</text>
</comment>
<reference evidence="1" key="1">
    <citation type="submission" date="2020-03" db="EMBL/GenBank/DDBJ databases">
        <title>Hybrid Assembly of Korean Phytophthora infestans isolates.</title>
        <authorList>
            <person name="Prokchorchik M."/>
            <person name="Lee Y."/>
            <person name="Seo J."/>
            <person name="Cho J.-H."/>
            <person name="Park Y.-E."/>
            <person name="Jang D.-C."/>
            <person name="Im J.-S."/>
            <person name="Choi J.-G."/>
            <person name="Park H.-J."/>
            <person name="Lee G.-B."/>
            <person name="Lee Y.-G."/>
            <person name="Hong S.-Y."/>
            <person name="Cho K."/>
            <person name="Sohn K.H."/>
        </authorList>
    </citation>
    <scope>NUCLEOTIDE SEQUENCE</scope>
    <source>
        <strain evidence="1">KR_2_A2</strain>
    </source>
</reference>
<dbReference type="Proteomes" id="UP000704712">
    <property type="component" value="Unassembled WGS sequence"/>
</dbReference>
<dbReference type="EMBL" id="JAACNO010002350">
    <property type="protein sequence ID" value="KAF4133980.1"/>
    <property type="molecule type" value="Genomic_DNA"/>
</dbReference>